<dbReference type="RefSeq" id="WP_013737476.1">
    <property type="nucleotide sequence ID" value="NC_015435.1"/>
</dbReference>
<dbReference type="PANTHER" id="PTHR23520">
    <property type="entry name" value="TRANSPORTER, PUTATIVE (AFU_ORTHOLOGUE AFUA_3G04000)-RELATED"/>
    <property type="match status" value="1"/>
</dbReference>
<feature type="transmembrane region" description="Helical" evidence="1">
    <location>
        <begin position="357"/>
        <end position="378"/>
    </location>
</feature>
<dbReference type="GeneID" id="10493064"/>
<dbReference type="PANTHER" id="PTHR23520:SF5">
    <property type="entry name" value="TRANSPORTER, PUTATIVE (AFU_ORTHOLOGUE AFUA_3G04000)-RELATED"/>
    <property type="match status" value="1"/>
</dbReference>
<proteinExistence type="predicted"/>
<dbReference type="EMBL" id="CP002656">
    <property type="protein sequence ID" value="AEB94978.1"/>
    <property type="molecule type" value="Genomic_DNA"/>
</dbReference>
<dbReference type="Pfam" id="PF07690">
    <property type="entry name" value="MFS_1"/>
    <property type="match status" value="2"/>
</dbReference>
<dbReference type="PATRIC" id="fig|1006006.8.peg.871"/>
<reference evidence="2 3" key="1">
    <citation type="journal article" date="2011" name="J. Bacteriol.">
        <title>Complete genome sequence of Metallosphaera cuprina, a metal sulfide-oxidizing archaeon from a hot spring.</title>
        <authorList>
            <person name="Liu L.J."/>
            <person name="You X.Y."/>
            <person name="Zheng H."/>
            <person name="Wang S."/>
            <person name="Jiang C.Y."/>
            <person name="Liu S.J."/>
        </authorList>
    </citation>
    <scope>NUCLEOTIDE SEQUENCE [LARGE SCALE GENOMIC DNA]</scope>
    <source>
        <strain evidence="2 3">Ar-4</strain>
    </source>
</reference>
<feature type="transmembrane region" description="Helical" evidence="1">
    <location>
        <begin position="134"/>
        <end position="155"/>
    </location>
</feature>
<dbReference type="GO" id="GO:0022857">
    <property type="term" value="F:transmembrane transporter activity"/>
    <property type="evidence" value="ECO:0007669"/>
    <property type="project" value="InterPro"/>
</dbReference>
<gene>
    <name evidence="2" type="ordered locus">Mcup_0873</name>
</gene>
<dbReference type="InterPro" id="IPR036259">
    <property type="entry name" value="MFS_trans_sf"/>
</dbReference>
<dbReference type="SUPFAM" id="SSF103473">
    <property type="entry name" value="MFS general substrate transporter"/>
    <property type="match status" value="1"/>
</dbReference>
<dbReference type="STRING" id="1006006.Mcup_0873"/>
<feature type="transmembrane region" description="Helical" evidence="1">
    <location>
        <begin position="167"/>
        <end position="188"/>
    </location>
</feature>
<organism evidence="2 3">
    <name type="scientific">Metallosphaera cuprina (strain Ar-4)</name>
    <dbReference type="NCBI Taxonomy" id="1006006"/>
    <lineage>
        <taxon>Archaea</taxon>
        <taxon>Thermoproteota</taxon>
        <taxon>Thermoprotei</taxon>
        <taxon>Sulfolobales</taxon>
        <taxon>Sulfolobaceae</taxon>
        <taxon>Metallosphaera</taxon>
    </lineage>
</organism>
<evidence type="ECO:0000256" key="1">
    <source>
        <dbReference type="SAM" id="Phobius"/>
    </source>
</evidence>
<dbReference type="KEGG" id="mcn:Mcup_0873"/>
<feature type="transmembrane region" description="Helical" evidence="1">
    <location>
        <begin position="240"/>
        <end position="262"/>
    </location>
</feature>
<accession>F4G2D0</accession>
<evidence type="ECO:0000313" key="3">
    <source>
        <dbReference type="Proteomes" id="UP000007812"/>
    </source>
</evidence>
<dbReference type="Gene3D" id="1.20.1250.20">
    <property type="entry name" value="MFS general substrate transporter like domains"/>
    <property type="match status" value="2"/>
</dbReference>
<sequence>MDSFSWLLLSRATRSVGIMFVTISSSLYLSALGLSPLLIGLVYLGITAYIAGFSLSLGMLGDRVGYKKGLILGDLIPALAIILLISTRNLLVVIPAMIVTGLGGTAGGARGAFSPGLTALIARNYRDEQERISRLGRLTSVAALAGSGGGILLSFHDYLPFGSLNNFRFLFGVASILLFISIFCVLMVEEKGKEKKTTRFMKRSSLGYISRVIASNVLSGVGIGLAIPLLPLWFHLRFGMTSSTIGIIFTLSSIATSLGSYVATRISKEPLRMASVTRALNGAFLIAMAFSPVSALAGALYVARGLNAGLGMPNRTAVNVRGVSGDDFGTASSLQGVATRISQMSSGLGGYLLEESLILPLEIGGVAQLIGGVLYYALLKEKGKVKREAKSELR</sequence>
<feature type="transmembrane region" description="Helical" evidence="1">
    <location>
        <begin position="208"/>
        <end position="234"/>
    </location>
</feature>
<dbReference type="eggNOG" id="arCOG00132">
    <property type="taxonomic scope" value="Archaea"/>
</dbReference>
<dbReference type="HOGENOM" id="CLU_025894_3_0_2"/>
<keyword evidence="1" id="KW-0812">Transmembrane</keyword>
<protein>
    <submittedName>
        <fullName evidence="2">Major facilitator transporter</fullName>
    </submittedName>
</protein>
<dbReference type="AlphaFoldDB" id="F4G2D0"/>
<feature type="transmembrane region" description="Helical" evidence="1">
    <location>
        <begin position="37"/>
        <end position="57"/>
    </location>
</feature>
<feature type="transmembrane region" description="Helical" evidence="1">
    <location>
        <begin position="283"/>
        <end position="303"/>
    </location>
</feature>
<dbReference type="InterPro" id="IPR011701">
    <property type="entry name" value="MFS"/>
</dbReference>
<keyword evidence="1" id="KW-1133">Transmembrane helix</keyword>
<feature type="transmembrane region" description="Helical" evidence="1">
    <location>
        <begin position="12"/>
        <end position="31"/>
    </location>
</feature>
<feature type="transmembrane region" description="Helical" evidence="1">
    <location>
        <begin position="69"/>
        <end position="86"/>
    </location>
</feature>
<feature type="transmembrane region" description="Helical" evidence="1">
    <location>
        <begin position="92"/>
        <end position="113"/>
    </location>
</feature>
<evidence type="ECO:0000313" key="2">
    <source>
        <dbReference type="EMBL" id="AEB94978.1"/>
    </source>
</evidence>
<dbReference type="Proteomes" id="UP000007812">
    <property type="component" value="Chromosome"/>
</dbReference>
<keyword evidence="3" id="KW-1185">Reference proteome</keyword>
<keyword evidence="1" id="KW-0472">Membrane</keyword>
<name>F4G2D0_METCR</name>